<dbReference type="PROSITE" id="PS50862">
    <property type="entry name" value="AA_TRNA_LIGASE_II"/>
    <property type="match status" value="1"/>
</dbReference>
<dbReference type="Gene3D" id="3.30.110.30">
    <property type="entry name" value="C-terminal domain of ProRS"/>
    <property type="match status" value="1"/>
</dbReference>
<dbReference type="PANTHER" id="PTHR43382:SF3">
    <property type="entry name" value="PROLINE--TRNA LIGASE, CHLOROPLASTIC_MITOCHONDRIAL"/>
    <property type="match status" value="1"/>
</dbReference>
<feature type="compositionally biased region" description="Low complexity" evidence="6">
    <location>
        <begin position="64"/>
        <end position="73"/>
    </location>
</feature>
<dbReference type="GO" id="GO:0004827">
    <property type="term" value="F:proline-tRNA ligase activity"/>
    <property type="evidence" value="ECO:0007669"/>
    <property type="project" value="UniProtKB-EC"/>
</dbReference>
<dbReference type="InterPro" id="IPR004154">
    <property type="entry name" value="Anticodon-bd"/>
</dbReference>
<dbReference type="SMART" id="SM00946">
    <property type="entry name" value="ProRS-C_1"/>
    <property type="match status" value="1"/>
</dbReference>
<keyword evidence="3" id="KW-0547">Nucleotide-binding</keyword>
<dbReference type="GO" id="GO:0009570">
    <property type="term" value="C:chloroplast stroma"/>
    <property type="evidence" value="ECO:0007669"/>
    <property type="project" value="TreeGrafter"/>
</dbReference>
<feature type="compositionally biased region" description="Basic and acidic residues" evidence="6">
    <location>
        <begin position="51"/>
        <end position="63"/>
    </location>
</feature>
<dbReference type="PANTHER" id="PTHR43382">
    <property type="entry name" value="PROLYL-TRNA SYNTHETASE"/>
    <property type="match status" value="1"/>
</dbReference>
<keyword evidence="5" id="KW-0030">Aminoacyl-tRNA synthetase</keyword>
<keyword evidence="9" id="KW-1185">Reference proteome</keyword>
<proteinExistence type="inferred from homology"/>
<evidence type="ECO:0000256" key="4">
    <source>
        <dbReference type="ARBA" id="ARBA00022840"/>
    </source>
</evidence>
<dbReference type="Gene3D" id="3.40.50.800">
    <property type="entry name" value="Anticodon-binding domain"/>
    <property type="match status" value="1"/>
</dbReference>
<dbReference type="SUPFAM" id="SSF64586">
    <property type="entry name" value="C-terminal domain of ProRS"/>
    <property type="match status" value="1"/>
</dbReference>
<dbReference type="SUPFAM" id="SSF52954">
    <property type="entry name" value="Class II aaRS ABD-related"/>
    <property type="match status" value="1"/>
</dbReference>
<evidence type="ECO:0000256" key="2">
    <source>
        <dbReference type="ARBA" id="ARBA00022598"/>
    </source>
</evidence>
<keyword evidence="4" id="KW-0067">ATP-binding</keyword>
<dbReference type="FunFam" id="3.30.110.30:FF:000004">
    <property type="entry name" value="Proline--tRNA ligase, chloroplastic/mitochondrial"/>
    <property type="match status" value="1"/>
</dbReference>
<dbReference type="InterPro" id="IPR006195">
    <property type="entry name" value="aa-tRNA-synth_II"/>
</dbReference>
<feature type="domain" description="Aminoacyl-transfer RNA synthetases class-II family profile" evidence="7">
    <location>
        <begin position="155"/>
        <end position="298"/>
    </location>
</feature>
<dbReference type="InterPro" id="IPR004499">
    <property type="entry name" value="Pro-tRNA-ligase_IIa_arc-type"/>
</dbReference>
<evidence type="ECO:0000256" key="3">
    <source>
        <dbReference type="ARBA" id="ARBA00022741"/>
    </source>
</evidence>
<dbReference type="Pfam" id="PF03129">
    <property type="entry name" value="HGTP_anticodon"/>
    <property type="match status" value="1"/>
</dbReference>
<dbReference type="InterPro" id="IPR002314">
    <property type="entry name" value="aa-tRNA-synt_IIb"/>
</dbReference>
<evidence type="ECO:0000256" key="1">
    <source>
        <dbReference type="ARBA" id="ARBA00012831"/>
    </source>
</evidence>
<comment type="caution">
    <text evidence="8">The sequence shown here is derived from an EMBL/GenBank/DDBJ whole genome shotgun (WGS) entry which is preliminary data.</text>
</comment>
<dbReference type="InterPro" id="IPR045864">
    <property type="entry name" value="aa-tRNA-synth_II/BPL/LPL"/>
</dbReference>
<dbReference type="Pfam" id="PF09180">
    <property type="entry name" value="ProRS-C_1"/>
    <property type="match status" value="1"/>
</dbReference>
<evidence type="ECO:0000313" key="9">
    <source>
        <dbReference type="Proteomes" id="UP001180020"/>
    </source>
</evidence>
<dbReference type="HAMAP" id="MF_01571">
    <property type="entry name" value="Pro_tRNA_synth_type3"/>
    <property type="match status" value="1"/>
</dbReference>
<dbReference type="Proteomes" id="UP001180020">
    <property type="component" value="Unassembled WGS sequence"/>
</dbReference>
<feature type="region of interest" description="Disordered" evidence="6">
    <location>
        <begin position="43"/>
        <end position="75"/>
    </location>
</feature>
<gene>
    <name evidence="8" type="ORF">QJS10_CPA08g00073</name>
</gene>
<dbReference type="FunFam" id="3.40.50.800:FF:000016">
    <property type="entry name" value="Proline--tRNA ligase, chloroplastic/mitochondrial"/>
    <property type="match status" value="1"/>
</dbReference>
<dbReference type="CDD" id="cd00862">
    <property type="entry name" value="ProRS_anticodon_zinc"/>
    <property type="match status" value="1"/>
</dbReference>
<accession>A0AAV9E9U6</accession>
<dbReference type="GO" id="GO:0005524">
    <property type="term" value="F:ATP binding"/>
    <property type="evidence" value="ECO:0007669"/>
    <property type="project" value="UniProtKB-KW"/>
</dbReference>
<sequence>MVSLRLTSLAIFTTHPYRPSLILRSSPRLVRFHRNPFALSSSKGFSTQTLQKDERPIEGDDVKGSQQQQSKKGTITPRSADFSAWYLDVIREAELADYGPVRGTMVIRPYGYAIWEAIQDYLNVKFKETGHSNMYFPQFIPYSFIKKEASHVEGFSPELALVTIGGGKELEEELVEGHTAHASAEEAEKEALQMIDVYKKFAYEQAAIPVIAGRKSRVETFAGASRTYTIEAMMGDKKALQAGTSHNLGQNFSKAFETQFQDESGQRRHVWQTSWAISTRFIGAIIMNQGDDVGLMLPPRVAPIQVIIVPIWKKEEEKTTVSNAAASLEEILKSAGIRVKLDNSEQNTPGWKFNFWEMKGVPIRIEIGPRDVSSGTVVVCRRDIPGKQGKYFGVSMERSKVEAHVRAKLDEIQASLLEKATSFRDINIVDVSSYDELKAVISQGKWARGPWSASDEEELRVKEETGATIRCFPFEQPTGPKTCFMTGNPAEEVALFAKSY</sequence>
<dbReference type="GO" id="GO:0006433">
    <property type="term" value="P:prolyl-tRNA aminoacylation"/>
    <property type="evidence" value="ECO:0007669"/>
    <property type="project" value="InterPro"/>
</dbReference>
<reference evidence="8" key="2">
    <citation type="submission" date="2023-06" db="EMBL/GenBank/DDBJ databases">
        <authorList>
            <person name="Ma L."/>
            <person name="Liu K.-W."/>
            <person name="Li Z."/>
            <person name="Hsiao Y.-Y."/>
            <person name="Qi Y."/>
            <person name="Fu T."/>
            <person name="Tang G."/>
            <person name="Zhang D."/>
            <person name="Sun W.-H."/>
            <person name="Liu D.-K."/>
            <person name="Li Y."/>
            <person name="Chen G.-Z."/>
            <person name="Liu X.-D."/>
            <person name="Liao X.-Y."/>
            <person name="Jiang Y.-T."/>
            <person name="Yu X."/>
            <person name="Hao Y."/>
            <person name="Huang J."/>
            <person name="Zhao X.-W."/>
            <person name="Ke S."/>
            <person name="Chen Y.-Y."/>
            <person name="Wu W.-L."/>
            <person name="Hsu J.-L."/>
            <person name="Lin Y.-F."/>
            <person name="Huang M.-D."/>
            <person name="Li C.-Y."/>
            <person name="Huang L."/>
            <person name="Wang Z.-W."/>
            <person name="Zhao X."/>
            <person name="Zhong W.-Y."/>
            <person name="Peng D.-H."/>
            <person name="Ahmad S."/>
            <person name="Lan S."/>
            <person name="Zhang J.-S."/>
            <person name="Tsai W.-C."/>
            <person name="Van De Peer Y."/>
            <person name="Liu Z.-J."/>
        </authorList>
    </citation>
    <scope>NUCLEOTIDE SEQUENCE</scope>
    <source>
        <strain evidence="8">CP</strain>
        <tissue evidence="8">Leaves</tissue>
    </source>
</reference>
<dbReference type="AlphaFoldDB" id="A0AAV9E9U6"/>
<evidence type="ECO:0000256" key="6">
    <source>
        <dbReference type="SAM" id="MobiDB-lite"/>
    </source>
</evidence>
<keyword evidence="2" id="KW-0436">Ligase</keyword>
<dbReference type="InterPro" id="IPR017449">
    <property type="entry name" value="Pro-tRNA_synth_II"/>
</dbReference>
<reference evidence="8" key="1">
    <citation type="journal article" date="2023" name="Nat. Commun.">
        <title>Diploid and tetraploid genomes of Acorus and the evolution of monocots.</title>
        <authorList>
            <person name="Ma L."/>
            <person name="Liu K.W."/>
            <person name="Li Z."/>
            <person name="Hsiao Y.Y."/>
            <person name="Qi Y."/>
            <person name="Fu T."/>
            <person name="Tang G.D."/>
            <person name="Zhang D."/>
            <person name="Sun W.H."/>
            <person name="Liu D.K."/>
            <person name="Li Y."/>
            <person name="Chen G.Z."/>
            <person name="Liu X.D."/>
            <person name="Liao X.Y."/>
            <person name="Jiang Y.T."/>
            <person name="Yu X."/>
            <person name="Hao Y."/>
            <person name="Huang J."/>
            <person name="Zhao X.W."/>
            <person name="Ke S."/>
            <person name="Chen Y.Y."/>
            <person name="Wu W.L."/>
            <person name="Hsu J.L."/>
            <person name="Lin Y.F."/>
            <person name="Huang M.D."/>
            <person name="Li C.Y."/>
            <person name="Huang L."/>
            <person name="Wang Z.W."/>
            <person name="Zhao X."/>
            <person name="Zhong W.Y."/>
            <person name="Peng D.H."/>
            <person name="Ahmad S."/>
            <person name="Lan S."/>
            <person name="Zhang J.S."/>
            <person name="Tsai W.C."/>
            <person name="Van de Peer Y."/>
            <person name="Liu Z.J."/>
        </authorList>
    </citation>
    <scope>NUCLEOTIDE SEQUENCE</scope>
    <source>
        <strain evidence="8">CP</strain>
    </source>
</reference>
<organism evidence="8 9">
    <name type="scientific">Acorus calamus</name>
    <name type="common">Sweet flag</name>
    <dbReference type="NCBI Taxonomy" id="4465"/>
    <lineage>
        <taxon>Eukaryota</taxon>
        <taxon>Viridiplantae</taxon>
        <taxon>Streptophyta</taxon>
        <taxon>Embryophyta</taxon>
        <taxon>Tracheophyta</taxon>
        <taxon>Spermatophyta</taxon>
        <taxon>Magnoliopsida</taxon>
        <taxon>Liliopsida</taxon>
        <taxon>Acoraceae</taxon>
        <taxon>Acorus</taxon>
    </lineage>
</organism>
<dbReference type="GO" id="GO:0017101">
    <property type="term" value="C:aminoacyl-tRNA synthetase multienzyme complex"/>
    <property type="evidence" value="ECO:0007669"/>
    <property type="project" value="TreeGrafter"/>
</dbReference>
<evidence type="ECO:0000256" key="5">
    <source>
        <dbReference type="ARBA" id="ARBA00023146"/>
    </source>
</evidence>
<protein>
    <recommendedName>
        <fullName evidence="1">proline--tRNA ligase</fullName>
        <ecNumber evidence="1">6.1.1.15</ecNumber>
    </recommendedName>
</protein>
<dbReference type="EC" id="6.1.1.15" evidence="1"/>
<dbReference type="EMBL" id="JAUJYO010000008">
    <property type="protein sequence ID" value="KAK1310142.1"/>
    <property type="molecule type" value="Genomic_DNA"/>
</dbReference>
<dbReference type="SUPFAM" id="SSF55681">
    <property type="entry name" value="Class II aaRS and biotin synthetases"/>
    <property type="match status" value="1"/>
</dbReference>
<name>A0AAV9E9U6_ACOCL</name>
<evidence type="ECO:0000259" key="7">
    <source>
        <dbReference type="PROSITE" id="PS50862"/>
    </source>
</evidence>
<dbReference type="GO" id="GO:0005739">
    <property type="term" value="C:mitochondrion"/>
    <property type="evidence" value="ECO:0007669"/>
    <property type="project" value="TreeGrafter"/>
</dbReference>
<dbReference type="Gene3D" id="3.30.930.10">
    <property type="entry name" value="Bira Bifunctional Protein, Domain 2"/>
    <property type="match status" value="2"/>
</dbReference>
<dbReference type="InterPro" id="IPR016061">
    <property type="entry name" value="Pro-tRNA_ligase_II_C"/>
</dbReference>
<dbReference type="InterPro" id="IPR036621">
    <property type="entry name" value="Anticodon-bd_dom_sf"/>
</dbReference>
<evidence type="ECO:0000313" key="8">
    <source>
        <dbReference type="EMBL" id="KAK1310142.1"/>
    </source>
</evidence>
<dbReference type="Pfam" id="PF00587">
    <property type="entry name" value="tRNA-synt_2b"/>
    <property type="match status" value="1"/>
</dbReference>